<evidence type="ECO:0000313" key="3">
    <source>
        <dbReference type="Proteomes" id="UP000092124"/>
    </source>
</evidence>
<evidence type="ECO:0000313" key="2">
    <source>
        <dbReference type="EMBL" id="OBS78545.1"/>
    </source>
</evidence>
<dbReference type="AlphaFoldDB" id="A0A1A6HKQ3"/>
<organism evidence="2 3">
    <name type="scientific">Neotoma lepida</name>
    <name type="common">Desert woodrat</name>
    <dbReference type="NCBI Taxonomy" id="56216"/>
    <lineage>
        <taxon>Eukaryota</taxon>
        <taxon>Metazoa</taxon>
        <taxon>Chordata</taxon>
        <taxon>Craniata</taxon>
        <taxon>Vertebrata</taxon>
        <taxon>Euteleostomi</taxon>
        <taxon>Mammalia</taxon>
        <taxon>Eutheria</taxon>
        <taxon>Euarchontoglires</taxon>
        <taxon>Glires</taxon>
        <taxon>Rodentia</taxon>
        <taxon>Myomorpha</taxon>
        <taxon>Muroidea</taxon>
        <taxon>Cricetidae</taxon>
        <taxon>Neotominae</taxon>
        <taxon>Neotoma</taxon>
    </lineage>
</organism>
<proteinExistence type="predicted"/>
<protein>
    <submittedName>
        <fullName evidence="2">Uncharacterized protein</fullName>
    </submittedName>
</protein>
<keyword evidence="3" id="KW-1185">Reference proteome</keyword>
<feature type="region of interest" description="Disordered" evidence="1">
    <location>
        <begin position="50"/>
        <end position="85"/>
    </location>
</feature>
<sequence length="85" mass="9118">VLECDGPRGSEVHTVSTDAPKQVWERPYYPRDCASGASPKGDLETCLQRSARDDVDSGLTGDWKAPSGDHGHLGEEEPGSPDQIP</sequence>
<dbReference type="EMBL" id="LZPO01027414">
    <property type="protein sequence ID" value="OBS78545.1"/>
    <property type="molecule type" value="Genomic_DNA"/>
</dbReference>
<name>A0A1A6HKQ3_NEOLE</name>
<feature type="non-terminal residue" evidence="2">
    <location>
        <position position="1"/>
    </location>
</feature>
<comment type="caution">
    <text evidence="2">The sequence shown here is derived from an EMBL/GenBank/DDBJ whole genome shotgun (WGS) entry which is preliminary data.</text>
</comment>
<dbReference type="Proteomes" id="UP000092124">
    <property type="component" value="Unassembled WGS sequence"/>
</dbReference>
<reference evidence="2 3" key="1">
    <citation type="submission" date="2016-06" db="EMBL/GenBank/DDBJ databases">
        <title>The Draft Genome Sequence and Annotation of the Desert Woodrat Neotoma lepida.</title>
        <authorList>
            <person name="Campbell M."/>
            <person name="Oakeson K.F."/>
            <person name="Yandell M."/>
            <person name="Halpert J.R."/>
            <person name="Dearing D."/>
        </authorList>
    </citation>
    <scope>NUCLEOTIDE SEQUENCE [LARGE SCALE GENOMIC DNA]</scope>
    <source>
        <strain evidence="2">417</strain>
        <tissue evidence="2">Liver</tissue>
    </source>
</reference>
<accession>A0A1A6HKQ3</accession>
<dbReference type="OrthoDB" id="8852887at2759"/>
<evidence type="ECO:0000256" key="1">
    <source>
        <dbReference type="SAM" id="MobiDB-lite"/>
    </source>
</evidence>
<gene>
    <name evidence="2" type="ORF">A6R68_19069</name>
</gene>